<dbReference type="Proteomes" id="UP001341281">
    <property type="component" value="Chromosome 05"/>
</dbReference>
<feature type="region of interest" description="Disordered" evidence="1">
    <location>
        <begin position="158"/>
        <end position="177"/>
    </location>
</feature>
<gene>
    <name evidence="2" type="ORF">U9M48_025944</name>
</gene>
<sequence length="204" mass="21629">MEMMIGSSAVRWLHTNSDPGAPGRGAGGGAPRTESRIPVSRYVHREHEVEEDAEQRQEEAHREVGQREQRVRRVGAADQAAVVEDGARQQRVRGRARGAAVGRHHMAMKSWSLSRSPSPTSGMSPPANILSTTSLFLSPTSTALIRPVNLVPPAHVSSSVAATSAPRNSLTNSPTMTAGDAVTTTLLSAQARNTSQVSARTPAA</sequence>
<name>A0AAQ3TPX4_PASNO</name>
<proteinExistence type="predicted"/>
<feature type="compositionally biased region" description="Basic residues" evidence="1">
    <location>
        <begin position="90"/>
        <end position="104"/>
    </location>
</feature>
<organism evidence="2 3">
    <name type="scientific">Paspalum notatum var. saurae</name>
    <dbReference type="NCBI Taxonomy" id="547442"/>
    <lineage>
        <taxon>Eukaryota</taxon>
        <taxon>Viridiplantae</taxon>
        <taxon>Streptophyta</taxon>
        <taxon>Embryophyta</taxon>
        <taxon>Tracheophyta</taxon>
        <taxon>Spermatophyta</taxon>
        <taxon>Magnoliopsida</taxon>
        <taxon>Liliopsida</taxon>
        <taxon>Poales</taxon>
        <taxon>Poaceae</taxon>
        <taxon>PACMAD clade</taxon>
        <taxon>Panicoideae</taxon>
        <taxon>Andropogonodae</taxon>
        <taxon>Paspaleae</taxon>
        <taxon>Paspalinae</taxon>
        <taxon>Paspalum</taxon>
    </lineage>
</organism>
<feature type="region of interest" description="Disordered" evidence="1">
    <location>
        <begin position="1"/>
        <end position="68"/>
    </location>
</feature>
<accession>A0AAQ3TPX4</accession>
<feature type="compositionally biased region" description="Polar residues" evidence="1">
    <location>
        <begin position="167"/>
        <end position="177"/>
    </location>
</feature>
<keyword evidence="3" id="KW-1185">Reference proteome</keyword>
<reference evidence="2 3" key="1">
    <citation type="submission" date="2024-02" db="EMBL/GenBank/DDBJ databases">
        <title>High-quality chromosome-scale genome assembly of Pensacola bahiagrass (Paspalum notatum Flugge var. saurae).</title>
        <authorList>
            <person name="Vega J.M."/>
            <person name="Podio M."/>
            <person name="Orjuela J."/>
            <person name="Siena L.A."/>
            <person name="Pessino S.C."/>
            <person name="Combes M.C."/>
            <person name="Mariac C."/>
            <person name="Albertini E."/>
            <person name="Pupilli F."/>
            <person name="Ortiz J.P.A."/>
            <person name="Leblanc O."/>
        </authorList>
    </citation>
    <scope>NUCLEOTIDE SEQUENCE [LARGE SCALE GENOMIC DNA]</scope>
    <source>
        <strain evidence="2">R1</strain>
        <tissue evidence="2">Leaf</tissue>
    </source>
</reference>
<feature type="region of interest" description="Disordered" evidence="1">
    <location>
        <begin position="84"/>
        <end position="104"/>
    </location>
</feature>
<protein>
    <submittedName>
        <fullName evidence="2">Uncharacterized protein</fullName>
    </submittedName>
</protein>
<evidence type="ECO:0000313" key="3">
    <source>
        <dbReference type="Proteomes" id="UP001341281"/>
    </source>
</evidence>
<feature type="compositionally biased region" description="Basic and acidic residues" evidence="1">
    <location>
        <begin position="43"/>
        <end position="68"/>
    </location>
</feature>
<evidence type="ECO:0000313" key="2">
    <source>
        <dbReference type="EMBL" id="WVZ78194.1"/>
    </source>
</evidence>
<evidence type="ECO:0000256" key="1">
    <source>
        <dbReference type="SAM" id="MobiDB-lite"/>
    </source>
</evidence>
<dbReference type="EMBL" id="CP144749">
    <property type="protein sequence ID" value="WVZ78194.1"/>
    <property type="molecule type" value="Genomic_DNA"/>
</dbReference>
<dbReference type="AlphaFoldDB" id="A0AAQ3TPX4"/>